<sequence length="78" mass="9001">MDPDLRQPGTFRLKRAPMIFMRPTVKNIFHPEGRQLFNELLGELETGKHTAPKSPMTATAVQTYFIHIFIFTISPRNT</sequence>
<reference evidence="1" key="1">
    <citation type="submission" date="2021-09" db="EMBL/GenBank/DDBJ databases">
        <authorList>
            <consortium name="Pathogen Informatics"/>
        </authorList>
    </citation>
    <scope>NUCLEOTIDE SEQUENCE</scope>
</reference>
<accession>A0A8J2LXI8</accession>
<comment type="caution">
    <text evidence="1">The sequence shown here is derived from an EMBL/GenBank/DDBJ whole genome shotgun (WGS) entry which is preliminary data.</text>
</comment>
<dbReference type="Proteomes" id="UP000746747">
    <property type="component" value="Unassembled WGS sequence"/>
</dbReference>
<dbReference type="AlphaFoldDB" id="A0A8J2LXI8"/>
<gene>
    <name evidence="1" type="ORF">CJOHNSTONI_LOCUS1214</name>
</gene>
<keyword evidence="2" id="KW-1185">Reference proteome</keyword>
<name>A0A8J2LXI8_9BILA</name>
<proteinExistence type="predicted"/>
<dbReference type="EMBL" id="CAKAEH010000356">
    <property type="protein sequence ID" value="CAG9530757.1"/>
    <property type="molecule type" value="Genomic_DNA"/>
</dbReference>
<protein>
    <submittedName>
        <fullName evidence="1">Uncharacterized protein</fullName>
    </submittedName>
</protein>
<organism evidence="1 2">
    <name type="scientific">Cercopithifilaria johnstoni</name>
    <dbReference type="NCBI Taxonomy" id="2874296"/>
    <lineage>
        <taxon>Eukaryota</taxon>
        <taxon>Metazoa</taxon>
        <taxon>Ecdysozoa</taxon>
        <taxon>Nematoda</taxon>
        <taxon>Chromadorea</taxon>
        <taxon>Rhabditida</taxon>
        <taxon>Spirurina</taxon>
        <taxon>Spiruromorpha</taxon>
        <taxon>Filarioidea</taxon>
        <taxon>Onchocercidae</taxon>
        <taxon>Cercopithifilaria</taxon>
    </lineage>
</organism>
<evidence type="ECO:0000313" key="1">
    <source>
        <dbReference type="EMBL" id="CAG9530757.1"/>
    </source>
</evidence>
<evidence type="ECO:0000313" key="2">
    <source>
        <dbReference type="Proteomes" id="UP000746747"/>
    </source>
</evidence>